<evidence type="ECO:0000256" key="1">
    <source>
        <dbReference type="ARBA" id="ARBA00004434"/>
    </source>
</evidence>
<sequence>MEGQRPGEAAPHDDSGNEVREADSSPSIGACRATEPPKKRSSELRGRGVCNGGDDTCLGLRRYRSHRSVARPYSTQAVVVAAWMRRFASRADSSWWGFLCREGGAKRGSTTYRIDEVRSRWSSGTQGMNTGEEGRKEEGGRGGEEKKIAGWQLSGRRSGVARSSTSSGAGAVRALFACPPPVFSMAPPPRHHGELQRVSFRRLPSSSEHDPADDTRLGFHLSMPKPKDARRSRSRRQTQNRHRRVSHGPPPHDNDISHCKFEPAGAVGIAPFSASPALATGLLPLHGSRPVEITHRMPLLPLPLASPLPSNKRGSSATGRWLVTSMLGARILRCVETTALCLTRKLVTMLFAPGSPIAEDWTPAATQAVFPVTRAIFAFIADAIVPSDGLKAELQARESQVSRFRCTRVGMSTSSAPSSLFSLDALFDNPLFAGGIGLASLGAAAAFARKGAIVALGAARRRLLVNVEISKQDPAYPWILAWLSQPRENPGFIASRLTRIHNLSVTTTTSSRGANLGGPTDAHFFLQPGYGRHIVKFGGAYIAVNREKHSTANMNTGEPHEIVQLTTLWAHRHAFEAIFSEAHQLAAKANEGRTIVYAARGMDWAPLGEPRKKRPLGSVVLDEGVKESIVADVKDFMSRQQWYVDRGIPYRRGYLLFGPPGSGKSSFIQALAGELDFGVAMVNLSEMGMTDDKLAYLLTKLPKRSLLLLEDADAAFVNRRQRDADGYSGASVTFSGLLNALDGLAAGEERIAFLTTNHIDRLDPALIRPGRVDMMLRIGEATRYQAAQMWDRFYGDVDQNGSDRQRFLQRLDELGLFGTDKEGKPSNRHTSTAAIQGLFLFNKNDAQGAIDMVEGLIPRKFEADDTVPDGAIKTPA</sequence>
<feature type="region of interest" description="Disordered" evidence="12">
    <location>
        <begin position="1"/>
        <end position="48"/>
    </location>
</feature>
<comment type="subcellular location">
    <subcellularLocation>
        <location evidence="1">Mitochondrion inner membrane</location>
        <topology evidence="1">Single-pass membrane protein</topology>
    </subcellularLocation>
</comment>
<evidence type="ECO:0000256" key="8">
    <source>
        <dbReference type="ARBA" id="ARBA00022989"/>
    </source>
</evidence>
<evidence type="ECO:0000256" key="12">
    <source>
        <dbReference type="SAM" id="MobiDB-lite"/>
    </source>
</evidence>
<dbReference type="Pfam" id="PF08740">
    <property type="entry name" value="BCS1_N"/>
    <property type="match status" value="1"/>
</dbReference>
<evidence type="ECO:0000256" key="6">
    <source>
        <dbReference type="ARBA" id="ARBA00022801"/>
    </source>
</evidence>
<evidence type="ECO:0000256" key="3">
    <source>
        <dbReference type="ARBA" id="ARBA00022692"/>
    </source>
</evidence>
<dbReference type="InterPro" id="IPR057495">
    <property type="entry name" value="AAA_lid_BCS1"/>
</dbReference>
<feature type="region of interest" description="Disordered" evidence="12">
    <location>
        <begin position="122"/>
        <end position="144"/>
    </location>
</feature>
<dbReference type="GO" id="GO:0016887">
    <property type="term" value="F:ATP hydrolysis activity"/>
    <property type="evidence" value="ECO:0007669"/>
    <property type="project" value="InterPro"/>
</dbReference>
<dbReference type="InterPro" id="IPR003959">
    <property type="entry name" value="ATPase_AAA_core"/>
</dbReference>
<dbReference type="Pfam" id="PF25426">
    <property type="entry name" value="AAA_lid_BCS1"/>
    <property type="match status" value="1"/>
</dbReference>
<dbReference type="PANTHER" id="PTHR23070">
    <property type="entry name" value="BCS1 AAA-TYPE ATPASE"/>
    <property type="match status" value="1"/>
</dbReference>
<evidence type="ECO:0000256" key="7">
    <source>
        <dbReference type="ARBA" id="ARBA00022840"/>
    </source>
</evidence>
<feature type="domain" description="AAA+ ATPase" evidence="13">
    <location>
        <begin position="650"/>
        <end position="782"/>
    </location>
</feature>
<dbReference type="EMBL" id="LCWV01000012">
    <property type="protein sequence ID" value="PWI69388.1"/>
    <property type="molecule type" value="Genomic_DNA"/>
</dbReference>
<keyword evidence="8" id="KW-1133">Transmembrane helix</keyword>
<reference evidence="15 16" key="1">
    <citation type="journal article" date="2016" name="Front. Microbiol.">
        <title>Genome and transcriptome sequences reveal the specific parasitism of the nematophagous Purpureocillium lilacinum 36-1.</title>
        <authorList>
            <person name="Xie J."/>
            <person name="Li S."/>
            <person name="Mo C."/>
            <person name="Xiao X."/>
            <person name="Peng D."/>
            <person name="Wang G."/>
            <person name="Xiao Y."/>
        </authorList>
    </citation>
    <scope>NUCLEOTIDE SEQUENCE [LARGE SCALE GENOMIC DNA]</scope>
    <source>
        <strain evidence="15 16">36-1</strain>
    </source>
</reference>
<dbReference type="CDD" id="cd19510">
    <property type="entry name" value="RecA-like_BCS1"/>
    <property type="match status" value="1"/>
</dbReference>
<keyword evidence="9" id="KW-0496">Mitochondrion</keyword>
<dbReference type="GO" id="GO:0005524">
    <property type="term" value="F:ATP binding"/>
    <property type="evidence" value="ECO:0007669"/>
    <property type="project" value="UniProtKB-KW"/>
</dbReference>
<protein>
    <recommendedName>
        <fullName evidence="17">Mitochondrial chaperone BCS1</fullName>
    </recommendedName>
</protein>
<keyword evidence="3" id="KW-0812">Transmembrane</keyword>
<evidence type="ECO:0000259" key="13">
    <source>
        <dbReference type="SMART" id="SM00382"/>
    </source>
</evidence>
<keyword evidence="5" id="KW-0999">Mitochondrion inner membrane</keyword>
<evidence type="ECO:0000256" key="11">
    <source>
        <dbReference type="ARBA" id="ARBA00048778"/>
    </source>
</evidence>
<dbReference type="InterPro" id="IPR050747">
    <property type="entry name" value="Mitochondrial_chaperone_BCS1"/>
</dbReference>
<feature type="domain" description="BCS1 N-terminal" evidence="14">
    <location>
        <begin position="439"/>
        <end position="619"/>
    </location>
</feature>
<evidence type="ECO:0000313" key="16">
    <source>
        <dbReference type="Proteomes" id="UP000245956"/>
    </source>
</evidence>
<gene>
    <name evidence="15" type="ORF">PCL_01035</name>
</gene>
<comment type="caution">
    <text evidence="15">The sequence shown here is derived from an EMBL/GenBank/DDBJ whole genome shotgun (WGS) entry which is preliminary data.</text>
</comment>
<dbReference type="InterPro" id="IPR027417">
    <property type="entry name" value="P-loop_NTPase"/>
</dbReference>
<comment type="similarity">
    <text evidence="2">Belongs to the AAA ATPase family. BCS1 subfamily.</text>
</comment>
<dbReference type="GO" id="GO:0005743">
    <property type="term" value="C:mitochondrial inner membrane"/>
    <property type="evidence" value="ECO:0007669"/>
    <property type="project" value="UniProtKB-SubCell"/>
</dbReference>
<keyword evidence="7" id="KW-0067">ATP-binding</keyword>
<evidence type="ECO:0000256" key="4">
    <source>
        <dbReference type="ARBA" id="ARBA00022741"/>
    </source>
</evidence>
<dbReference type="InterPro" id="IPR014851">
    <property type="entry name" value="BCS1_N"/>
</dbReference>
<evidence type="ECO:0008006" key="17">
    <source>
        <dbReference type="Google" id="ProtNLM"/>
    </source>
</evidence>
<evidence type="ECO:0000256" key="10">
    <source>
        <dbReference type="ARBA" id="ARBA00023136"/>
    </source>
</evidence>
<evidence type="ECO:0000259" key="14">
    <source>
        <dbReference type="SMART" id="SM01024"/>
    </source>
</evidence>
<dbReference type="AlphaFoldDB" id="A0A2U3E4F5"/>
<feature type="compositionally biased region" description="Basic residues" evidence="12">
    <location>
        <begin position="232"/>
        <end position="246"/>
    </location>
</feature>
<dbReference type="InterPro" id="IPR003593">
    <property type="entry name" value="AAA+_ATPase"/>
</dbReference>
<feature type="compositionally biased region" description="Basic and acidic residues" evidence="12">
    <location>
        <begin position="132"/>
        <end position="144"/>
    </location>
</feature>
<proteinExistence type="inferred from homology"/>
<comment type="catalytic activity">
    <reaction evidence="11">
        <text>ATP + H2O = ADP + phosphate + H(+)</text>
        <dbReference type="Rhea" id="RHEA:13065"/>
        <dbReference type="ChEBI" id="CHEBI:15377"/>
        <dbReference type="ChEBI" id="CHEBI:15378"/>
        <dbReference type="ChEBI" id="CHEBI:30616"/>
        <dbReference type="ChEBI" id="CHEBI:43474"/>
        <dbReference type="ChEBI" id="CHEBI:456216"/>
    </reaction>
    <physiologicalReaction direction="left-to-right" evidence="11">
        <dbReference type="Rhea" id="RHEA:13066"/>
    </physiologicalReaction>
</comment>
<feature type="compositionally biased region" description="Basic and acidic residues" evidence="12">
    <location>
        <begin position="10"/>
        <end position="23"/>
    </location>
</feature>
<organism evidence="15 16">
    <name type="scientific">Purpureocillium lilacinum</name>
    <name type="common">Paecilomyces lilacinus</name>
    <dbReference type="NCBI Taxonomy" id="33203"/>
    <lineage>
        <taxon>Eukaryota</taxon>
        <taxon>Fungi</taxon>
        <taxon>Dikarya</taxon>
        <taxon>Ascomycota</taxon>
        <taxon>Pezizomycotina</taxon>
        <taxon>Sordariomycetes</taxon>
        <taxon>Hypocreomycetidae</taxon>
        <taxon>Hypocreales</taxon>
        <taxon>Ophiocordycipitaceae</taxon>
        <taxon>Purpureocillium</taxon>
    </lineage>
</organism>
<dbReference type="Pfam" id="PF00004">
    <property type="entry name" value="AAA"/>
    <property type="match status" value="1"/>
</dbReference>
<feature type="compositionally biased region" description="Basic and acidic residues" evidence="12">
    <location>
        <begin position="207"/>
        <end position="217"/>
    </location>
</feature>
<feature type="compositionally biased region" description="Basic and acidic residues" evidence="12">
    <location>
        <begin position="35"/>
        <end position="46"/>
    </location>
</feature>
<dbReference type="Proteomes" id="UP000245956">
    <property type="component" value="Unassembled WGS sequence"/>
</dbReference>
<accession>A0A2U3E4F5</accession>
<feature type="region of interest" description="Disordered" evidence="12">
    <location>
        <begin position="202"/>
        <end position="255"/>
    </location>
</feature>
<evidence type="ECO:0000313" key="15">
    <source>
        <dbReference type="EMBL" id="PWI69388.1"/>
    </source>
</evidence>
<dbReference type="SMART" id="SM00382">
    <property type="entry name" value="AAA"/>
    <property type="match status" value="1"/>
</dbReference>
<dbReference type="SMART" id="SM01024">
    <property type="entry name" value="BCS1_N"/>
    <property type="match status" value="1"/>
</dbReference>
<evidence type="ECO:0000256" key="2">
    <source>
        <dbReference type="ARBA" id="ARBA00007448"/>
    </source>
</evidence>
<keyword evidence="10" id="KW-0472">Membrane</keyword>
<dbReference type="Gene3D" id="3.40.50.300">
    <property type="entry name" value="P-loop containing nucleotide triphosphate hydrolases"/>
    <property type="match status" value="1"/>
</dbReference>
<evidence type="ECO:0000256" key="5">
    <source>
        <dbReference type="ARBA" id="ARBA00022792"/>
    </source>
</evidence>
<evidence type="ECO:0000256" key="9">
    <source>
        <dbReference type="ARBA" id="ARBA00023128"/>
    </source>
</evidence>
<keyword evidence="4" id="KW-0547">Nucleotide-binding</keyword>
<name>A0A2U3E4F5_PURLI</name>
<keyword evidence="6" id="KW-0378">Hydrolase</keyword>
<dbReference type="SUPFAM" id="SSF52540">
    <property type="entry name" value="P-loop containing nucleoside triphosphate hydrolases"/>
    <property type="match status" value="1"/>
</dbReference>